<organism evidence="3 4">
    <name type="scientific">Astrephomene gubernaculifera</name>
    <dbReference type="NCBI Taxonomy" id="47775"/>
    <lineage>
        <taxon>Eukaryota</taxon>
        <taxon>Viridiplantae</taxon>
        <taxon>Chlorophyta</taxon>
        <taxon>core chlorophytes</taxon>
        <taxon>Chlorophyceae</taxon>
        <taxon>CS clade</taxon>
        <taxon>Chlamydomonadales</taxon>
        <taxon>Astrephomenaceae</taxon>
        <taxon>Astrephomene</taxon>
    </lineage>
</organism>
<evidence type="ECO:0000256" key="1">
    <source>
        <dbReference type="SAM" id="MobiDB-lite"/>
    </source>
</evidence>
<feature type="compositionally biased region" description="Low complexity" evidence="1">
    <location>
        <begin position="324"/>
        <end position="334"/>
    </location>
</feature>
<feature type="region of interest" description="Disordered" evidence="1">
    <location>
        <begin position="280"/>
        <end position="366"/>
    </location>
</feature>
<dbReference type="PROSITE" id="PS51286">
    <property type="entry name" value="RAP"/>
    <property type="match status" value="1"/>
</dbReference>
<feature type="region of interest" description="Disordered" evidence="1">
    <location>
        <begin position="745"/>
        <end position="764"/>
    </location>
</feature>
<feature type="compositionally biased region" description="Low complexity" evidence="1">
    <location>
        <begin position="290"/>
        <end position="302"/>
    </location>
</feature>
<dbReference type="InterPro" id="IPR013584">
    <property type="entry name" value="RAP"/>
</dbReference>
<feature type="compositionally biased region" description="Low complexity" evidence="1">
    <location>
        <begin position="745"/>
        <end position="756"/>
    </location>
</feature>
<dbReference type="GO" id="GO:1901259">
    <property type="term" value="P:chloroplast rRNA processing"/>
    <property type="evidence" value="ECO:0007669"/>
    <property type="project" value="TreeGrafter"/>
</dbReference>
<dbReference type="GO" id="GO:0009507">
    <property type="term" value="C:chloroplast"/>
    <property type="evidence" value="ECO:0007669"/>
    <property type="project" value="GOC"/>
</dbReference>
<feature type="region of interest" description="Disordered" evidence="1">
    <location>
        <begin position="166"/>
        <end position="218"/>
    </location>
</feature>
<name>A0AAD3E4V8_9CHLO</name>
<dbReference type="GO" id="GO:0044528">
    <property type="term" value="P:regulation of mitochondrial mRNA stability"/>
    <property type="evidence" value="ECO:0007669"/>
    <property type="project" value="TreeGrafter"/>
</dbReference>
<accession>A0AAD3E4V8</accession>
<reference evidence="3 4" key="1">
    <citation type="journal article" date="2021" name="Sci. Rep.">
        <title>Genome sequencing of the multicellular alga Astrephomene provides insights into convergent evolution of germ-soma differentiation.</title>
        <authorList>
            <person name="Yamashita S."/>
            <person name="Yamamoto K."/>
            <person name="Matsuzaki R."/>
            <person name="Suzuki S."/>
            <person name="Yamaguchi H."/>
            <person name="Hirooka S."/>
            <person name="Minakuchi Y."/>
            <person name="Miyagishima S."/>
            <person name="Kawachi M."/>
            <person name="Toyoda A."/>
            <person name="Nozaki H."/>
        </authorList>
    </citation>
    <scope>NUCLEOTIDE SEQUENCE [LARGE SCALE GENOMIC DNA]</scope>
    <source>
        <strain evidence="3 4">NIES-4017</strain>
    </source>
</reference>
<evidence type="ECO:0000259" key="2">
    <source>
        <dbReference type="PROSITE" id="PS51286"/>
    </source>
</evidence>
<protein>
    <recommendedName>
        <fullName evidence="2">RAP domain-containing protein</fullName>
    </recommendedName>
</protein>
<dbReference type="AlphaFoldDB" id="A0AAD3E4V8"/>
<gene>
    <name evidence="3" type="ORF">Agub_g15336</name>
</gene>
<feature type="region of interest" description="Disordered" evidence="1">
    <location>
        <begin position="806"/>
        <end position="836"/>
    </location>
</feature>
<dbReference type="PANTHER" id="PTHR21228:SF40">
    <property type="entry name" value="LD45607P"/>
    <property type="match status" value="1"/>
</dbReference>
<feature type="compositionally biased region" description="Polar residues" evidence="1">
    <location>
        <begin position="202"/>
        <end position="213"/>
    </location>
</feature>
<dbReference type="GO" id="GO:0005759">
    <property type="term" value="C:mitochondrial matrix"/>
    <property type="evidence" value="ECO:0007669"/>
    <property type="project" value="TreeGrafter"/>
</dbReference>
<feature type="non-terminal residue" evidence="3">
    <location>
        <position position="1"/>
    </location>
</feature>
<dbReference type="Pfam" id="PF08373">
    <property type="entry name" value="RAP"/>
    <property type="match status" value="1"/>
</dbReference>
<feature type="domain" description="RAP" evidence="2">
    <location>
        <begin position="1193"/>
        <end position="1253"/>
    </location>
</feature>
<sequence length="1262" mass="133431">MSLPQQAAAPYGRKSRRDGAIEGCFISFTSGFTAARPPPTHRQSQSIYTNQRLPTISAKSDCPGAWLKCGCASRNPDLRTSAVLRTTGNAALVGLTCRDIASTDTVLQSRSSQLHSLHPPGQHSYDAELDVAFSPAASKPEQCASLQGAPDHGASTTCRETAAQQADTSAQWRTRKQPLERATSRVDDSDGLRSTAARKNQRSWLPTPSGSEVQSHDARALACDVPAPDAKAHGIGRYRRTIIGAGAAIAAATAAAADGALPSSSVASLALVFNEGAFADTPPDTKPKHAAAAATSSSRPASGQDPLPPALPAHVPGPHPPTSPTHATARPASSRCKQHIWTRTSPSLPSPPATAAPAAFTPPPPLPVEVRRTDLVTPRKLTYLLSNSSTLSDLETYVQQYGNHFNHFHVSCCLNRLAKAADVQKPNMQPVLHRLLTQLDSMLLARLQDCGTRELCNALWVWAKLGHVPSPDTWHAVRTVLFSTDADSDPLGSSSQPAGAIGGGFPAEWTPQGIANAAWALARMGCADTVAWRRLAELSLGSLHALTPFDIANLAYAFVAARQDDTHPTHVALMRGLADASVTQIDKFCPQDFSNMLWAYARIGMPQPALLAAASPLICRTAASFGPSGLVQIMWAYAKLGVRDVPLLAAVVQELMKRLPRLDARNLALLCWALARMVTAGASTAAASATAGGDVSGGRDVMASEAAFVPQTLAARVRRGVADPYLRCFQDSTAAAAAAMGASAEIPSTTDRGSTTGRHHGGGDCGSLFLPTVRQAALAPEMDLDLELPSEAGTAEAGVVTAAGSATHSVGPVGAGGNTRGTATHGSADRTSTGSWRSDAEALALSELEVSAAISAASEALKAQLPPGLLPDLVSAVQSRLEALDTRHLAIILWSLATLGHNDSALFTAAAAILGPRLREEEVAAQCLAHIAWAYAAVRHYDEALYDAIADAAMQMCSESSSNSGGSSSSSSSGKKSSPGEVSLALANVLWSLGSSGHYAPKLFASASRVVVEAVVAAEGNPAVTNQLALVMLACAYTGHEDQELYEQVSAVLRTAGPQALHDWSLTNICWSLAVVGHVDFELLTVLFGDVAMQRADRMGSRGCTQLFHCCMWLQDLVPGGRRLASLLPARLLQIGRATFLQLARDSVISDFQAEVFRTLQSLGLSPSMEVKTADRLFSLDTLLLLRGGALQLVVESNGPQHYLRTHPGRFAGSTRLRCSLLRARGLQLLHVSWRQWHVLGGDGRRQRAFLRKQLREFVKRL</sequence>
<dbReference type="InterPro" id="IPR050870">
    <property type="entry name" value="FAST_kinase"/>
</dbReference>
<feature type="compositionally biased region" description="Basic and acidic residues" evidence="1">
    <location>
        <begin position="177"/>
        <end position="191"/>
    </location>
</feature>
<dbReference type="PANTHER" id="PTHR21228">
    <property type="entry name" value="FAST LEU-RICH DOMAIN-CONTAINING"/>
    <property type="match status" value="1"/>
</dbReference>
<dbReference type="GO" id="GO:0000963">
    <property type="term" value="P:mitochondrial RNA processing"/>
    <property type="evidence" value="ECO:0007669"/>
    <property type="project" value="TreeGrafter"/>
</dbReference>
<keyword evidence="4" id="KW-1185">Reference proteome</keyword>
<dbReference type="Proteomes" id="UP001054857">
    <property type="component" value="Unassembled WGS sequence"/>
</dbReference>
<feature type="compositionally biased region" description="Pro residues" evidence="1">
    <location>
        <begin position="348"/>
        <end position="366"/>
    </location>
</feature>
<evidence type="ECO:0000313" key="4">
    <source>
        <dbReference type="Proteomes" id="UP001054857"/>
    </source>
</evidence>
<proteinExistence type="predicted"/>
<dbReference type="GO" id="GO:0003723">
    <property type="term" value="F:RNA binding"/>
    <property type="evidence" value="ECO:0007669"/>
    <property type="project" value="TreeGrafter"/>
</dbReference>
<feature type="compositionally biased region" description="Pro residues" evidence="1">
    <location>
        <begin position="306"/>
        <end position="323"/>
    </location>
</feature>
<evidence type="ECO:0000313" key="3">
    <source>
        <dbReference type="EMBL" id="GFR52707.1"/>
    </source>
</evidence>
<feature type="compositionally biased region" description="Polar residues" evidence="1">
    <location>
        <begin position="820"/>
        <end position="836"/>
    </location>
</feature>
<comment type="caution">
    <text evidence="3">The sequence shown here is derived from an EMBL/GenBank/DDBJ whole genome shotgun (WGS) entry which is preliminary data.</text>
</comment>
<dbReference type="EMBL" id="BMAR01000069">
    <property type="protein sequence ID" value="GFR52707.1"/>
    <property type="molecule type" value="Genomic_DNA"/>
</dbReference>
<dbReference type="GO" id="GO:0035770">
    <property type="term" value="C:ribonucleoprotein granule"/>
    <property type="evidence" value="ECO:0007669"/>
    <property type="project" value="TreeGrafter"/>
</dbReference>